<dbReference type="GO" id="GO:0003677">
    <property type="term" value="F:DNA binding"/>
    <property type="evidence" value="ECO:0007669"/>
    <property type="project" value="UniProtKB-KW"/>
</dbReference>
<sequence>MYDPSSPMLRSGLSDGGLPSPDAKSRFAEDRMLAATIWCEIAPGEVITEADAMERFGLSRAAARAGLMRLGFDGWASPKARMGWEVLPITGQLIGDVLSARRIVEPGLAHVRLTDAALTEMEQIHDILKALSRGGDDAAVSAVRLHVDRIDGLLLGAINPFTARHLRKLWHHSARITHFLEGDSGTLFRRDDVSDLVGAVLQRDAAGIERARLALIDAQERYFLRQLLKNDAPLMPGSGLAARNNHENAATNRRPQ</sequence>
<protein>
    <submittedName>
        <fullName evidence="5">DNA-binding transcriptional regulator, GntR family</fullName>
    </submittedName>
</protein>
<keyword evidence="1" id="KW-0805">Transcription regulation</keyword>
<organism evidence="5 6">
    <name type="scientific">Paracoccus homiensis</name>
    <dbReference type="NCBI Taxonomy" id="364199"/>
    <lineage>
        <taxon>Bacteria</taxon>
        <taxon>Pseudomonadati</taxon>
        <taxon>Pseudomonadota</taxon>
        <taxon>Alphaproteobacteria</taxon>
        <taxon>Rhodobacterales</taxon>
        <taxon>Paracoccaceae</taxon>
        <taxon>Paracoccus</taxon>
    </lineage>
</organism>
<evidence type="ECO:0000313" key="6">
    <source>
        <dbReference type="Proteomes" id="UP000199180"/>
    </source>
</evidence>
<dbReference type="Gene3D" id="1.20.120.530">
    <property type="entry name" value="GntR ligand-binding domain-like"/>
    <property type="match status" value="1"/>
</dbReference>
<accession>A0A1I0I8D2</accession>
<dbReference type="SUPFAM" id="SSF46785">
    <property type="entry name" value="Winged helix' DNA-binding domain"/>
    <property type="match status" value="1"/>
</dbReference>
<dbReference type="PANTHER" id="PTHR43537">
    <property type="entry name" value="TRANSCRIPTIONAL REGULATOR, GNTR FAMILY"/>
    <property type="match status" value="1"/>
</dbReference>
<name>A0A1I0I8D2_9RHOB</name>
<dbReference type="InterPro" id="IPR008920">
    <property type="entry name" value="TF_FadR/GntR_C"/>
</dbReference>
<proteinExistence type="predicted"/>
<dbReference type="STRING" id="364199.SAMN04489858_1153"/>
<evidence type="ECO:0000313" key="5">
    <source>
        <dbReference type="EMBL" id="SET92988.1"/>
    </source>
</evidence>
<evidence type="ECO:0000256" key="3">
    <source>
        <dbReference type="ARBA" id="ARBA00023163"/>
    </source>
</evidence>
<reference evidence="5 6" key="1">
    <citation type="submission" date="2016-10" db="EMBL/GenBank/DDBJ databases">
        <authorList>
            <person name="de Groot N.N."/>
        </authorList>
    </citation>
    <scope>NUCLEOTIDE SEQUENCE [LARGE SCALE GENOMIC DNA]</scope>
    <source>
        <strain evidence="5 6">DSM 17862</strain>
    </source>
</reference>
<dbReference type="InterPro" id="IPR036390">
    <property type="entry name" value="WH_DNA-bd_sf"/>
</dbReference>
<keyword evidence="2 5" id="KW-0238">DNA-binding</keyword>
<evidence type="ECO:0000256" key="2">
    <source>
        <dbReference type="ARBA" id="ARBA00023125"/>
    </source>
</evidence>
<dbReference type="PANTHER" id="PTHR43537:SF5">
    <property type="entry name" value="UXU OPERON TRANSCRIPTIONAL REGULATOR"/>
    <property type="match status" value="1"/>
</dbReference>
<keyword evidence="6" id="KW-1185">Reference proteome</keyword>
<gene>
    <name evidence="5" type="ORF">SAMN04489858_1153</name>
</gene>
<evidence type="ECO:0000256" key="1">
    <source>
        <dbReference type="ARBA" id="ARBA00023015"/>
    </source>
</evidence>
<dbReference type="Proteomes" id="UP000199180">
    <property type="component" value="Unassembled WGS sequence"/>
</dbReference>
<dbReference type="AlphaFoldDB" id="A0A1I0I8D2"/>
<keyword evidence="3" id="KW-0804">Transcription</keyword>
<dbReference type="EMBL" id="FOHO01000015">
    <property type="protein sequence ID" value="SET92988.1"/>
    <property type="molecule type" value="Genomic_DNA"/>
</dbReference>
<feature type="region of interest" description="Disordered" evidence="4">
    <location>
        <begin position="1"/>
        <end position="21"/>
    </location>
</feature>
<evidence type="ECO:0000256" key="4">
    <source>
        <dbReference type="SAM" id="MobiDB-lite"/>
    </source>
</evidence>